<protein>
    <submittedName>
        <fullName evidence="6">DNRLRE domain-containing protein</fullName>
    </submittedName>
</protein>
<dbReference type="Pfam" id="PF24517">
    <property type="entry name" value="CBM96"/>
    <property type="match status" value="1"/>
</dbReference>
<dbReference type="RefSeq" id="WP_136579483.1">
    <property type="nucleotide sequence ID" value="NZ_STFF01000007.1"/>
</dbReference>
<name>A0A4S8HI15_9BACT</name>
<evidence type="ECO:0000313" key="6">
    <source>
        <dbReference type="EMBL" id="THU34840.1"/>
    </source>
</evidence>
<reference evidence="6 7" key="1">
    <citation type="submission" date="2019-04" db="EMBL/GenBank/DDBJ databases">
        <title>Niastella caeni sp. nov., isolated from activated sludge.</title>
        <authorList>
            <person name="Sheng M."/>
        </authorList>
    </citation>
    <scope>NUCLEOTIDE SEQUENCE [LARGE SCALE GENOMIC DNA]</scope>
    <source>
        <strain evidence="6 7">HX-2-15</strain>
    </source>
</reference>
<evidence type="ECO:0000256" key="3">
    <source>
        <dbReference type="ARBA" id="ARBA00022729"/>
    </source>
</evidence>
<sequence length="336" mass="35838">MKKINLLSALAILAASSAFSQTQTEITLQPDACRGKDTHIGYINGIPSAANSNFGTLEEMAPVAWTWYSAGGSDGATRALIDFADLQLIPQGTVVTYAYLSLYGKPSSLSAPQGNQGDNNCYVQRVTSAWDENTVTWNTSPTSTAANQVSLPGSNGVTFNYDVVDLNITTLIQDIINQPPASRHGLLIRLQTESIYRSIIFASSDYSVAAKRPKLRLGLNFCSGAAARTATQESKIVTPDVLGANGKVSNGVSALVKANLSSNVVTVDYELSKEGKTYVEIVTIEGAVLKTLEVDGTKGKHTRTINLDNSLLKNKMAVLVVKQGNSKTANPFIISK</sequence>
<evidence type="ECO:0000256" key="1">
    <source>
        <dbReference type="ARBA" id="ARBA00004613"/>
    </source>
</evidence>
<keyword evidence="7" id="KW-1185">Reference proteome</keyword>
<proteinExistence type="predicted"/>
<keyword evidence="2" id="KW-0964">Secreted</keyword>
<comment type="subcellular location">
    <subcellularLocation>
        <location evidence="1">Secreted</location>
    </subcellularLocation>
</comment>
<dbReference type="Proteomes" id="UP000306918">
    <property type="component" value="Unassembled WGS sequence"/>
</dbReference>
<evidence type="ECO:0000259" key="5">
    <source>
        <dbReference type="Pfam" id="PF24517"/>
    </source>
</evidence>
<feature type="signal peptide" evidence="4">
    <location>
        <begin position="1"/>
        <end position="20"/>
    </location>
</feature>
<gene>
    <name evidence="6" type="ORF">FAM09_22865</name>
</gene>
<evidence type="ECO:0000256" key="2">
    <source>
        <dbReference type="ARBA" id="ARBA00022525"/>
    </source>
</evidence>
<dbReference type="NCBIfam" id="NF033679">
    <property type="entry name" value="DNRLRE_dom"/>
    <property type="match status" value="1"/>
</dbReference>
<comment type="caution">
    <text evidence="6">The sequence shown here is derived from an EMBL/GenBank/DDBJ whole genome shotgun (WGS) entry which is preliminary data.</text>
</comment>
<feature type="chain" id="PRO_5020713081" evidence="4">
    <location>
        <begin position="21"/>
        <end position="336"/>
    </location>
</feature>
<evidence type="ECO:0000313" key="7">
    <source>
        <dbReference type="Proteomes" id="UP000306918"/>
    </source>
</evidence>
<dbReference type="AlphaFoldDB" id="A0A4S8HI15"/>
<feature type="domain" description="Carbohydrate-binding module family 96" evidence="5">
    <location>
        <begin position="48"/>
        <end position="205"/>
    </location>
</feature>
<organism evidence="6 7">
    <name type="scientific">Niastella caeni</name>
    <dbReference type="NCBI Taxonomy" id="2569763"/>
    <lineage>
        <taxon>Bacteria</taxon>
        <taxon>Pseudomonadati</taxon>
        <taxon>Bacteroidota</taxon>
        <taxon>Chitinophagia</taxon>
        <taxon>Chitinophagales</taxon>
        <taxon>Chitinophagaceae</taxon>
        <taxon>Niastella</taxon>
    </lineage>
</organism>
<dbReference type="OrthoDB" id="642527at2"/>
<dbReference type="GO" id="GO:0005576">
    <property type="term" value="C:extracellular region"/>
    <property type="evidence" value="ECO:0007669"/>
    <property type="project" value="UniProtKB-SubCell"/>
</dbReference>
<dbReference type="InterPro" id="IPR055372">
    <property type="entry name" value="CBM96"/>
</dbReference>
<accession>A0A4S8HI15</accession>
<keyword evidence="3 4" id="KW-0732">Signal</keyword>
<evidence type="ECO:0000256" key="4">
    <source>
        <dbReference type="SAM" id="SignalP"/>
    </source>
</evidence>
<dbReference type="EMBL" id="STFF01000007">
    <property type="protein sequence ID" value="THU34840.1"/>
    <property type="molecule type" value="Genomic_DNA"/>
</dbReference>